<dbReference type="EMBL" id="JNSL01000004">
    <property type="protein sequence ID" value="KGA21570.1"/>
    <property type="molecule type" value="Genomic_DNA"/>
</dbReference>
<dbReference type="Pfam" id="PF01266">
    <property type="entry name" value="DAO"/>
    <property type="match status" value="1"/>
</dbReference>
<dbReference type="PANTHER" id="PTHR13847">
    <property type="entry name" value="SARCOSINE DEHYDROGENASE-RELATED"/>
    <property type="match status" value="1"/>
</dbReference>
<keyword evidence="1" id="KW-0560">Oxidoreductase</keyword>
<dbReference type="InterPro" id="IPR006076">
    <property type="entry name" value="FAD-dep_OxRdtase"/>
</dbReference>
<dbReference type="GO" id="GO:0005737">
    <property type="term" value="C:cytoplasm"/>
    <property type="evidence" value="ECO:0007669"/>
    <property type="project" value="TreeGrafter"/>
</dbReference>
<dbReference type="AlphaFoldDB" id="A0A094QBE3"/>
<dbReference type="InterPro" id="IPR036188">
    <property type="entry name" value="FAD/NAD-bd_sf"/>
</dbReference>
<feature type="domain" description="FAD dependent oxidoreductase" evidence="2">
    <location>
        <begin position="4"/>
        <end position="380"/>
    </location>
</feature>
<name>A0A094QBE3_9ZZZZ</name>
<protein>
    <submittedName>
        <fullName evidence="3">Oxidoreductase</fullName>
    </submittedName>
</protein>
<evidence type="ECO:0000313" key="3">
    <source>
        <dbReference type="EMBL" id="KGA21570.1"/>
    </source>
</evidence>
<accession>A0A094QBE3</accession>
<dbReference type="Gene3D" id="3.30.9.10">
    <property type="entry name" value="D-Amino Acid Oxidase, subunit A, domain 2"/>
    <property type="match status" value="1"/>
</dbReference>
<gene>
    <name evidence="3" type="ORF">GM51_1405</name>
</gene>
<organism evidence="3">
    <name type="scientific">freshwater metagenome</name>
    <dbReference type="NCBI Taxonomy" id="449393"/>
    <lineage>
        <taxon>unclassified sequences</taxon>
        <taxon>metagenomes</taxon>
        <taxon>ecological metagenomes</taxon>
    </lineage>
</organism>
<evidence type="ECO:0000256" key="1">
    <source>
        <dbReference type="ARBA" id="ARBA00023002"/>
    </source>
</evidence>
<proteinExistence type="predicted"/>
<dbReference type="PANTHER" id="PTHR13847:SF287">
    <property type="entry name" value="FAD-DEPENDENT OXIDOREDUCTASE DOMAIN-CONTAINING PROTEIN 1"/>
    <property type="match status" value="1"/>
</dbReference>
<dbReference type="Gene3D" id="3.50.50.60">
    <property type="entry name" value="FAD/NAD(P)-binding domain"/>
    <property type="match status" value="1"/>
</dbReference>
<evidence type="ECO:0000259" key="2">
    <source>
        <dbReference type="Pfam" id="PF01266"/>
    </source>
</evidence>
<dbReference type="GO" id="GO:0016491">
    <property type="term" value="F:oxidoreductase activity"/>
    <property type="evidence" value="ECO:0007669"/>
    <property type="project" value="UniProtKB-KW"/>
</dbReference>
<sequence>MAKAIVIGAGVIGCSIAFEMAAKGYEVIAVDKAQGPGQGSTSASSAVVRFNYSTFDSVALAWESFHCWKNWPEHLGRKQERYSKMIDVGVVMLDAPVISGEKTSQLFDAVGIPYEVWNSTDLSNNVTGIDAGKYWPPKKLDDDEFWEDAKDSLGAIFTPNGGYIDDPLLATENLALAAISAGVTFRFKSKVTKILREGNKVTGVEVDGNEKILADIVINAGGPWSNRINELAGVGQDFTISVRPMRQEVHQINTPMNLIPGPIVGDLDLGTYMRSTPTGSTLIGGTEPECDGLDWVDDVEAVNLNRTKELFEAQVTRAARRFPSLKIPNSPSGIAGIYDVAADWTPIYDRTELDGFFVAIGTSGNQFKNAPMVGKLMTELIDAVRAGRDHDVDPVKVRAERTGNEISLGAFSRKRLFNADNTGTVMG</sequence>
<comment type="caution">
    <text evidence="3">The sequence shown here is derived from an EMBL/GenBank/DDBJ whole genome shotgun (WGS) entry which is preliminary data.</text>
</comment>
<reference evidence="3" key="1">
    <citation type="submission" date="2014-06" db="EMBL/GenBank/DDBJ databases">
        <title>Key roles for freshwater Actinobacteria revealed by deep metagenomic sequencing.</title>
        <authorList>
            <person name="Ghai R."/>
            <person name="Mizuno C.M."/>
            <person name="Picazo A."/>
            <person name="Camacho A."/>
            <person name="Rodriguez-Valera F."/>
        </authorList>
    </citation>
    <scope>NUCLEOTIDE SEQUENCE</scope>
</reference>
<dbReference type="SUPFAM" id="SSF51905">
    <property type="entry name" value="FAD/NAD(P)-binding domain"/>
    <property type="match status" value="1"/>
</dbReference>